<dbReference type="PANTHER" id="PTHR24092">
    <property type="entry name" value="PROBABLE PHOSPHOLIPID-TRANSPORTING ATPASE"/>
    <property type="match status" value="1"/>
</dbReference>
<dbReference type="Proteomes" id="UP000607653">
    <property type="component" value="Unassembled WGS sequence"/>
</dbReference>
<proteinExistence type="predicted"/>
<reference evidence="1 2" key="1">
    <citation type="journal article" date="2020" name="Mol. Biol. Evol.">
        <title>Distinct Expression and Methylation Patterns for Genes with Different Fates following a Single Whole-Genome Duplication in Flowering Plants.</title>
        <authorList>
            <person name="Shi T."/>
            <person name="Rahmani R.S."/>
            <person name="Gugger P.F."/>
            <person name="Wang M."/>
            <person name="Li H."/>
            <person name="Zhang Y."/>
            <person name="Li Z."/>
            <person name="Wang Q."/>
            <person name="Van de Peer Y."/>
            <person name="Marchal K."/>
            <person name="Chen J."/>
        </authorList>
    </citation>
    <scope>NUCLEOTIDE SEQUENCE [LARGE SCALE GENOMIC DNA]</scope>
    <source>
        <tissue evidence="1">Leaf</tissue>
    </source>
</reference>
<dbReference type="Gene3D" id="3.40.1110.10">
    <property type="entry name" value="Calcium-transporting ATPase, cytoplasmic domain N"/>
    <property type="match status" value="1"/>
</dbReference>
<name>A0A822XIQ3_NELNU</name>
<accession>A0A822XIQ3</accession>
<keyword evidence="2" id="KW-1185">Reference proteome</keyword>
<evidence type="ECO:0000313" key="1">
    <source>
        <dbReference type="EMBL" id="DAD18655.1"/>
    </source>
</evidence>
<dbReference type="InterPro" id="IPR023299">
    <property type="entry name" value="ATPase_P-typ_cyto_dom_N"/>
</dbReference>
<dbReference type="GO" id="GO:0000166">
    <property type="term" value="F:nucleotide binding"/>
    <property type="evidence" value="ECO:0007669"/>
    <property type="project" value="InterPro"/>
</dbReference>
<gene>
    <name evidence="1" type="ORF">HUJ06_020118</name>
</gene>
<organism evidence="1 2">
    <name type="scientific">Nelumbo nucifera</name>
    <name type="common">Sacred lotus</name>
    <dbReference type="NCBI Taxonomy" id="4432"/>
    <lineage>
        <taxon>Eukaryota</taxon>
        <taxon>Viridiplantae</taxon>
        <taxon>Streptophyta</taxon>
        <taxon>Embryophyta</taxon>
        <taxon>Tracheophyta</taxon>
        <taxon>Spermatophyta</taxon>
        <taxon>Magnoliopsida</taxon>
        <taxon>Proteales</taxon>
        <taxon>Nelumbonaceae</taxon>
        <taxon>Nelumbo</taxon>
    </lineage>
</organism>
<dbReference type="AlphaFoldDB" id="A0A822XIQ3"/>
<dbReference type="EMBL" id="DUZY01000001">
    <property type="protein sequence ID" value="DAD18655.1"/>
    <property type="molecule type" value="Genomic_DNA"/>
</dbReference>
<sequence length="117" mass="13788">MDGNWLKEPNSDTILFFRILALCHTTIPKLNEETGSFNYEAESLDEGAFLVADREFGFEFCKRTQTSVFIRERYPSSEHLIERLEYKYILGSSIFHCFDSWHLIHLFVGTFSWSSKF</sequence>
<comment type="caution">
    <text evidence="1">The sequence shown here is derived from an EMBL/GenBank/DDBJ whole genome shotgun (WGS) entry which is preliminary data.</text>
</comment>
<dbReference type="PANTHER" id="PTHR24092:SF150">
    <property type="entry name" value="PHOSPHOLIPID-TRANSPORTING ATPASE"/>
    <property type="match status" value="1"/>
</dbReference>
<evidence type="ECO:0000313" key="2">
    <source>
        <dbReference type="Proteomes" id="UP000607653"/>
    </source>
</evidence>
<protein>
    <submittedName>
        <fullName evidence="1">Uncharacterized protein</fullName>
    </submittedName>
</protein>